<accession>A0A9D2J581</accession>
<dbReference type="InterPro" id="IPR051450">
    <property type="entry name" value="Gfo/Idh/MocA_Oxidoreductases"/>
</dbReference>
<evidence type="ECO:0000313" key="3">
    <source>
        <dbReference type="Proteomes" id="UP000824037"/>
    </source>
</evidence>
<reference evidence="2" key="2">
    <citation type="submission" date="2021-04" db="EMBL/GenBank/DDBJ databases">
        <authorList>
            <person name="Gilroy R."/>
        </authorList>
    </citation>
    <scope>NUCLEOTIDE SEQUENCE</scope>
    <source>
        <strain evidence="2">ChiGjej4B4-7305</strain>
    </source>
</reference>
<organism evidence="2 3">
    <name type="scientific">Candidatus Ruania gallistercoris</name>
    <dbReference type="NCBI Taxonomy" id="2838746"/>
    <lineage>
        <taxon>Bacteria</taxon>
        <taxon>Bacillati</taxon>
        <taxon>Actinomycetota</taxon>
        <taxon>Actinomycetes</taxon>
        <taxon>Micrococcales</taxon>
        <taxon>Ruaniaceae</taxon>
        <taxon>Ruania</taxon>
    </lineage>
</organism>
<reference evidence="2" key="1">
    <citation type="journal article" date="2021" name="PeerJ">
        <title>Extensive microbial diversity within the chicken gut microbiome revealed by metagenomics and culture.</title>
        <authorList>
            <person name="Gilroy R."/>
            <person name="Ravi A."/>
            <person name="Getino M."/>
            <person name="Pursley I."/>
            <person name="Horton D.L."/>
            <person name="Alikhan N.F."/>
            <person name="Baker D."/>
            <person name="Gharbi K."/>
            <person name="Hall N."/>
            <person name="Watson M."/>
            <person name="Adriaenssens E.M."/>
            <person name="Foster-Nyarko E."/>
            <person name="Jarju S."/>
            <person name="Secka A."/>
            <person name="Antonio M."/>
            <person name="Oren A."/>
            <person name="Chaudhuri R.R."/>
            <person name="La Ragione R."/>
            <person name="Hildebrand F."/>
            <person name="Pallen M.J."/>
        </authorList>
    </citation>
    <scope>NUCLEOTIDE SEQUENCE</scope>
    <source>
        <strain evidence="2">ChiGjej4B4-7305</strain>
    </source>
</reference>
<comment type="caution">
    <text evidence="2">The sequence shown here is derived from an EMBL/GenBank/DDBJ whole genome shotgun (WGS) entry which is preliminary data.</text>
</comment>
<evidence type="ECO:0000313" key="2">
    <source>
        <dbReference type="EMBL" id="HIZ36114.1"/>
    </source>
</evidence>
<evidence type="ECO:0000259" key="1">
    <source>
        <dbReference type="Pfam" id="PF01408"/>
    </source>
</evidence>
<dbReference type="Gene3D" id="3.30.360.10">
    <property type="entry name" value="Dihydrodipicolinate Reductase, domain 2"/>
    <property type="match status" value="1"/>
</dbReference>
<name>A0A9D2J581_9MICO</name>
<dbReference type="InterPro" id="IPR036291">
    <property type="entry name" value="NAD(P)-bd_dom_sf"/>
</dbReference>
<dbReference type="GO" id="GO:0000166">
    <property type="term" value="F:nucleotide binding"/>
    <property type="evidence" value="ECO:0007669"/>
    <property type="project" value="InterPro"/>
</dbReference>
<dbReference type="Gene3D" id="3.40.50.720">
    <property type="entry name" value="NAD(P)-binding Rossmann-like Domain"/>
    <property type="match status" value="1"/>
</dbReference>
<proteinExistence type="predicted"/>
<dbReference type="Pfam" id="PF01408">
    <property type="entry name" value="GFO_IDH_MocA"/>
    <property type="match status" value="1"/>
</dbReference>
<dbReference type="InterPro" id="IPR000683">
    <property type="entry name" value="Gfo/Idh/MocA-like_OxRdtase_N"/>
</dbReference>
<dbReference type="AlphaFoldDB" id="A0A9D2J581"/>
<dbReference type="SUPFAM" id="SSF51735">
    <property type="entry name" value="NAD(P)-binding Rossmann-fold domains"/>
    <property type="match status" value="1"/>
</dbReference>
<feature type="domain" description="Gfo/Idh/MocA-like oxidoreductase N-terminal" evidence="1">
    <location>
        <begin position="6"/>
        <end position="119"/>
    </location>
</feature>
<protein>
    <submittedName>
        <fullName evidence="2">Gfo/Idh/MocA family oxidoreductase</fullName>
    </submittedName>
</protein>
<dbReference type="PANTHER" id="PTHR43377:SF1">
    <property type="entry name" value="BILIVERDIN REDUCTASE A"/>
    <property type="match status" value="1"/>
</dbReference>
<dbReference type="Proteomes" id="UP000824037">
    <property type="component" value="Unassembled WGS sequence"/>
</dbReference>
<dbReference type="EMBL" id="DXBY01000169">
    <property type="protein sequence ID" value="HIZ36114.1"/>
    <property type="molecule type" value="Genomic_DNA"/>
</dbReference>
<gene>
    <name evidence="2" type="ORF">H9815_10075</name>
</gene>
<sequence>MAAVRLRIGVLGLGAVTQSVHLPLLLRRWAEFEVVAVADLSAERAAQVAGRYGIAGVFTSAAELIAAHRSGSCPLDAVLVATSGTHGTDALTVAEAGLPVFCEKPLALAEAEIDRLEAAGARVQLGYMKEYDPATAELARVLAGARLRAVTVEILHPSAERQLRFANLLPAPTDVGGDQLAAAARPTQAALDTALGAGTAPAWRDLYAGVVIGSIVHDVSLLRHLGYAVAEVQSAHHWAAENGDPGSVEISGTLAGGARLHLGWHYLPDYPDYRETVTFHHDAGSASLTFGVPYLLNAPTVLTVVGTAGDGETRSEYRWPQQEAFENEVLAFYAFVTTGARPHSQTAQGRADLIVAQQVLARLAPESVSGEAAGR</sequence>
<dbReference type="PANTHER" id="PTHR43377">
    <property type="entry name" value="BILIVERDIN REDUCTASE A"/>
    <property type="match status" value="1"/>
</dbReference>